<organism evidence="1">
    <name type="scientific">Ignisphaera aggregans</name>
    <dbReference type="NCBI Taxonomy" id="334771"/>
    <lineage>
        <taxon>Archaea</taxon>
        <taxon>Thermoproteota</taxon>
        <taxon>Thermoprotei</taxon>
        <taxon>Desulfurococcales</taxon>
        <taxon>Desulfurococcaceae</taxon>
        <taxon>Ignisphaera</taxon>
    </lineage>
</organism>
<sequence length="73" mass="8154">MAKTLAEIKEAWKKQWPEKVKPYLEAIASVADKCAALSGLDRMACFAEAVAKKKEEMRRSPEKMIEKALAGTK</sequence>
<comment type="caution">
    <text evidence="1">The sequence shown here is derived from an EMBL/GenBank/DDBJ whole genome shotgun (WGS) entry which is preliminary data.</text>
</comment>
<proteinExistence type="predicted"/>
<reference evidence="1" key="1">
    <citation type="journal article" date="2020" name="mSystems">
        <title>Genome- and Community-Level Interaction Insights into Carbon Utilization and Element Cycling Functions of Hydrothermarchaeota in Hydrothermal Sediment.</title>
        <authorList>
            <person name="Zhou Z."/>
            <person name="Liu Y."/>
            <person name="Xu W."/>
            <person name="Pan J."/>
            <person name="Luo Z.H."/>
            <person name="Li M."/>
        </authorList>
    </citation>
    <scope>NUCLEOTIDE SEQUENCE [LARGE SCALE GENOMIC DNA]</scope>
    <source>
        <strain evidence="1">SpSt-1</strain>
    </source>
</reference>
<dbReference type="EMBL" id="DRUB01000065">
    <property type="protein sequence ID" value="HHR95936.1"/>
    <property type="molecule type" value="Genomic_DNA"/>
</dbReference>
<accession>A0A7C5Z4S8</accession>
<evidence type="ECO:0000313" key="1">
    <source>
        <dbReference type="EMBL" id="HHR95936.1"/>
    </source>
</evidence>
<name>A0A7C5Z4S8_9CREN</name>
<dbReference type="AlphaFoldDB" id="A0A7C5Z4S8"/>
<protein>
    <submittedName>
        <fullName evidence="1">Uncharacterized protein</fullName>
    </submittedName>
</protein>
<gene>
    <name evidence="1" type="ORF">ENL47_03740</name>
</gene>